<evidence type="ECO:0008006" key="5">
    <source>
        <dbReference type="Google" id="ProtNLM"/>
    </source>
</evidence>
<organism evidence="3 4">
    <name type="scientific">Streptomyces angustmyceticus</name>
    <dbReference type="NCBI Taxonomy" id="285578"/>
    <lineage>
        <taxon>Bacteria</taxon>
        <taxon>Bacillati</taxon>
        <taxon>Actinomycetota</taxon>
        <taxon>Actinomycetes</taxon>
        <taxon>Kitasatosporales</taxon>
        <taxon>Streptomycetaceae</taxon>
        <taxon>Streptomyces</taxon>
    </lineage>
</organism>
<proteinExistence type="predicted"/>
<feature type="compositionally biased region" description="Basic and acidic residues" evidence="1">
    <location>
        <begin position="103"/>
        <end position="117"/>
    </location>
</feature>
<feature type="region of interest" description="Disordered" evidence="1">
    <location>
        <begin position="375"/>
        <end position="408"/>
    </location>
</feature>
<comment type="caution">
    <text evidence="3">The sequence shown here is derived from an EMBL/GenBank/DDBJ whole genome shotgun (WGS) entry which is preliminary data.</text>
</comment>
<dbReference type="AlphaFoldDB" id="A0A5J4L6T9"/>
<feature type="compositionally biased region" description="Low complexity" evidence="1">
    <location>
        <begin position="277"/>
        <end position="291"/>
    </location>
</feature>
<keyword evidence="2" id="KW-0472">Membrane</keyword>
<evidence type="ECO:0000313" key="3">
    <source>
        <dbReference type="EMBL" id="GES27902.1"/>
    </source>
</evidence>
<feature type="region of interest" description="Disordered" evidence="1">
    <location>
        <begin position="247"/>
        <end position="306"/>
    </location>
</feature>
<keyword evidence="2" id="KW-1133">Transmembrane helix</keyword>
<keyword evidence="2" id="KW-0812">Transmembrane</keyword>
<dbReference type="GeneID" id="96749703"/>
<feature type="compositionally biased region" description="Basic and acidic residues" evidence="1">
    <location>
        <begin position="294"/>
        <end position="306"/>
    </location>
</feature>
<name>A0A5J4L6T9_9ACTN</name>
<sequence length="434" mass="46977">MTTAITKVNGQPVADEPRFDPVALAEAEAIRTRAAAEADARRIEAEGKADAEKIKAAEEAERQRLANERNRLKLEKDQASHATFIAEHKRRKDAAEAAAAKARKTEDEAEAKEAARAAEQRRSENIWKWGARGIYGVGLVIAAPIQFLAFWDKERPFLVAAPALLEGLALALAFGAAWAVAHRRDVMPYRVGIMIAALIAAGINLWHGITDNSIGPNAGSIGALASLGGPIVLMAYEHGIAQKADGIPSWREKRDAERKKKAEAEAREKAKAEKAAAETNAAAQKAKQQMQAEEEQKRKDADRREHHPDVWEVAEALRSARGSQYVTEQIWADAWYRVTGSKVVGVRPEMEAESRAAQARMKAIAELPVLGDLSQVGSQKAPGAKKAPGAPDGRRFNGGTPPLRRAGDALPYCDAAKKQAALEQADTQPANKTI</sequence>
<evidence type="ECO:0000313" key="4">
    <source>
        <dbReference type="Proteomes" id="UP000325598"/>
    </source>
</evidence>
<accession>A0A5J4L6T9</accession>
<reference evidence="3 4" key="1">
    <citation type="submission" date="2019-10" db="EMBL/GenBank/DDBJ databases">
        <title>Whole genome shotgun sequence of Streptomyces angustmyceticus NBRC 3934.</title>
        <authorList>
            <person name="Hosoyama A."/>
            <person name="Ichikawa N."/>
            <person name="Kimura A."/>
            <person name="Kitahashi Y."/>
            <person name="Komaki H."/>
            <person name="Uohara A."/>
        </authorList>
    </citation>
    <scope>NUCLEOTIDE SEQUENCE [LARGE SCALE GENOMIC DNA]</scope>
    <source>
        <strain evidence="3 4">NBRC 3934</strain>
    </source>
</reference>
<dbReference type="PANTHER" id="PTHR21937">
    <property type="entry name" value="CCDC66 DOMAIN-CONTAINING PROTEIN"/>
    <property type="match status" value="1"/>
</dbReference>
<protein>
    <recommendedName>
        <fullName evidence="5">DUF2637 domain-containing protein</fullName>
    </recommendedName>
</protein>
<dbReference type="PANTHER" id="PTHR21937:SF6">
    <property type="entry name" value="CCDC66 DOMAIN-CONTAINING PROTEIN"/>
    <property type="match status" value="1"/>
</dbReference>
<feature type="transmembrane region" description="Helical" evidence="2">
    <location>
        <begin position="157"/>
        <end position="180"/>
    </location>
</feature>
<evidence type="ECO:0000256" key="2">
    <source>
        <dbReference type="SAM" id="Phobius"/>
    </source>
</evidence>
<dbReference type="InterPro" id="IPR031440">
    <property type="entry name" value="DUF4670"/>
</dbReference>
<feature type="compositionally biased region" description="Basic and acidic residues" evidence="1">
    <location>
        <begin position="250"/>
        <end position="276"/>
    </location>
</feature>
<feature type="compositionally biased region" description="Low complexity" evidence="1">
    <location>
        <begin position="380"/>
        <end position="391"/>
    </location>
</feature>
<evidence type="ECO:0000256" key="1">
    <source>
        <dbReference type="SAM" id="MobiDB-lite"/>
    </source>
</evidence>
<keyword evidence="4" id="KW-1185">Reference proteome</keyword>
<dbReference type="OrthoDB" id="3869421at2"/>
<feature type="transmembrane region" description="Helical" evidence="2">
    <location>
        <begin position="218"/>
        <end position="236"/>
    </location>
</feature>
<feature type="region of interest" description="Disordered" evidence="1">
    <location>
        <begin position="1"/>
        <end position="20"/>
    </location>
</feature>
<feature type="transmembrane region" description="Helical" evidence="2">
    <location>
        <begin position="187"/>
        <end position="206"/>
    </location>
</feature>
<dbReference type="Proteomes" id="UP000325598">
    <property type="component" value="Unassembled WGS sequence"/>
</dbReference>
<dbReference type="RefSeq" id="WP_086719314.1">
    <property type="nucleotide sequence ID" value="NZ_BLAG01000004.1"/>
</dbReference>
<dbReference type="EMBL" id="BLAG01000004">
    <property type="protein sequence ID" value="GES27902.1"/>
    <property type="molecule type" value="Genomic_DNA"/>
</dbReference>
<feature type="transmembrane region" description="Helical" evidence="2">
    <location>
        <begin position="129"/>
        <end position="151"/>
    </location>
</feature>
<feature type="region of interest" description="Disordered" evidence="1">
    <location>
        <begin position="95"/>
        <end position="117"/>
    </location>
</feature>
<gene>
    <name evidence="3" type="ORF">San01_03890</name>
</gene>